<dbReference type="InterPro" id="IPR051121">
    <property type="entry name" value="FAH"/>
</dbReference>
<accession>A0A917H0H6</accession>
<evidence type="ECO:0000313" key="5">
    <source>
        <dbReference type="Proteomes" id="UP000600247"/>
    </source>
</evidence>
<evidence type="ECO:0000256" key="2">
    <source>
        <dbReference type="ARBA" id="ARBA00022723"/>
    </source>
</evidence>
<evidence type="ECO:0000313" key="4">
    <source>
        <dbReference type="EMBL" id="GGG63548.1"/>
    </source>
</evidence>
<dbReference type="GO" id="GO:0016853">
    <property type="term" value="F:isomerase activity"/>
    <property type="evidence" value="ECO:0007669"/>
    <property type="project" value="UniProtKB-ARBA"/>
</dbReference>
<dbReference type="Gene3D" id="3.90.850.10">
    <property type="entry name" value="Fumarylacetoacetase-like, C-terminal domain"/>
    <property type="match status" value="1"/>
</dbReference>
<dbReference type="InterPro" id="IPR036663">
    <property type="entry name" value="Fumarylacetoacetase_C_sf"/>
</dbReference>
<dbReference type="GO" id="GO:0046872">
    <property type="term" value="F:metal ion binding"/>
    <property type="evidence" value="ECO:0007669"/>
    <property type="project" value="UniProtKB-KW"/>
</dbReference>
<evidence type="ECO:0000256" key="1">
    <source>
        <dbReference type="ARBA" id="ARBA00010211"/>
    </source>
</evidence>
<dbReference type="AlphaFoldDB" id="A0A917H0H6"/>
<protein>
    <recommendedName>
        <fullName evidence="3">Fumarylacetoacetase-like C-terminal domain-containing protein</fullName>
    </recommendedName>
</protein>
<dbReference type="InterPro" id="IPR011234">
    <property type="entry name" value="Fumarylacetoacetase-like_C"/>
</dbReference>
<organism evidence="4 5">
    <name type="scientific">Paenibacillus radicis</name>
    <name type="common">ex Gao et al. 2016</name>
    <dbReference type="NCBI Taxonomy" id="1737354"/>
    <lineage>
        <taxon>Bacteria</taxon>
        <taxon>Bacillati</taxon>
        <taxon>Bacillota</taxon>
        <taxon>Bacilli</taxon>
        <taxon>Bacillales</taxon>
        <taxon>Paenibacillaceae</taxon>
        <taxon>Paenibacillus</taxon>
    </lineage>
</organism>
<name>A0A917H0H6_9BACL</name>
<reference evidence="4 5" key="1">
    <citation type="journal article" date="2014" name="Int. J. Syst. Evol. Microbiol.">
        <title>Complete genome sequence of Corynebacterium casei LMG S-19264T (=DSM 44701T), isolated from a smear-ripened cheese.</title>
        <authorList>
            <consortium name="US DOE Joint Genome Institute (JGI-PGF)"/>
            <person name="Walter F."/>
            <person name="Albersmeier A."/>
            <person name="Kalinowski J."/>
            <person name="Ruckert C."/>
        </authorList>
    </citation>
    <scope>NUCLEOTIDE SEQUENCE [LARGE SCALE GENOMIC DNA]</scope>
    <source>
        <strain evidence="4 5">CGMCC 1.15286</strain>
    </source>
</reference>
<dbReference type="GO" id="GO:0019752">
    <property type="term" value="P:carboxylic acid metabolic process"/>
    <property type="evidence" value="ECO:0007669"/>
    <property type="project" value="UniProtKB-ARBA"/>
</dbReference>
<dbReference type="Pfam" id="PF01557">
    <property type="entry name" value="FAA_hydrolase"/>
    <property type="match status" value="1"/>
</dbReference>
<feature type="domain" description="Fumarylacetoacetase-like C-terminal" evidence="3">
    <location>
        <begin position="89"/>
        <end position="295"/>
    </location>
</feature>
<proteinExistence type="inferred from homology"/>
<comment type="similarity">
    <text evidence="1">Belongs to the FAH family.</text>
</comment>
<dbReference type="SUPFAM" id="SSF56529">
    <property type="entry name" value="FAH"/>
    <property type="match status" value="1"/>
</dbReference>
<sequence length="298" mass="32182">MDLLTYKETDGLRLGVRTAAGVLDVGAAAEKLTASPHTAAPATLQQLFDGGDTALASLQSLVNEAEGDRSLFKEEAGLTLGPCVPNPGKIICIGLNYRRHAEETNMPIPAYPILFNKFANALAAHGEDVPLPRSSEKIDYEAELAIVIGKTAKYVGKDEALDYVFGYCTANDLSARDLQSRTSQWLAGKSCDKFAPLGPYLVTRDEVANPNDLAISCKVNGELRQNSNTSDMIFNCEEIVSYISQCMTLEPGDVILTGTPEGVVLGYPPEKQVYLQHGDVVTIEIQRLGALTNRMVTE</sequence>
<keyword evidence="2" id="KW-0479">Metal-binding</keyword>
<gene>
    <name evidence="4" type="ORF">GCM10010918_16900</name>
</gene>
<dbReference type="EMBL" id="BMHY01000002">
    <property type="protein sequence ID" value="GGG63548.1"/>
    <property type="molecule type" value="Genomic_DNA"/>
</dbReference>
<dbReference type="Proteomes" id="UP000600247">
    <property type="component" value="Unassembled WGS sequence"/>
</dbReference>
<dbReference type="FunFam" id="3.90.850.10:FF:000002">
    <property type="entry name" value="2-hydroxyhepta-2,4-diene-1,7-dioate isomerase"/>
    <property type="match status" value="1"/>
</dbReference>
<evidence type="ECO:0000259" key="3">
    <source>
        <dbReference type="Pfam" id="PF01557"/>
    </source>
</evidence>
<dbReference type="PANTHER" id="PTHR42796">
    <property type="entry name" value="FUMARYLACETOACETATE HYDROLASE DOMAIN-CONTAINING PROTEIN 2A-RELATED"/>
    <property type="match status" value="1"/>
</dbReference>
<comment type="caution">
    <text evidence="4">The sequence shown here is derived from an EMBL/GenBank/DDBJ whole genome shotgun (WGS) entry which is preliminary data.</text>
</comment>
<keyword evidence="5" id="KW-1185">Reference proteome</keyword>
<dbReference type="RefSeq" id="WP_188888450.1">
    <property type="nucleotide sequence ID" value="NZ_BMHY01000002.1"/>
</dbReference>
<dbReference type="PANTHER" id="PTHR42796:SF4">
    <property type="entry name" value="FUMARYLACETOACETATE HYDROLASE DOMAIN-CONTAINING PROTEIN 2A"/>
    <property type="match status" value="1"/>
</dbReference>